<reference evidence="2 3" key="1">
    <citation type="submission" date="2018-05" db="EMBL/GenBank/DDBJ databases">
        <title>The draft genome of strain NS-104.</title>
        <authorList>
            <person name="Hang P."/>
            <person name="Jiang J."/>
        </authorList>
    </citation>
    <scope>NUCLEOTIDE SEQUENCE [LARGE SCALE GENOMIC DNA]</scope>
    <source>
        <strain evidence="2 3">NS-104</strain>
    </source>
</reference>
<dbReference type="PANTHER" id="PTHR30441">
    <property type="entry name" value="DUF748 DOMAIN-CONTAINING PROTEIN"/>
    <property type="match status" value="1"/>
</dbReference>
<dbReference type="EMBL" id="QFBC01000003">
    <property type="protein sequence ID" value="PWE56531.1"/>
    <property type="molecule type" value="Genomic_DNA"/>
</dbReference>
<proteinExistence type="predicted"/>
<accession>A0A2U2DTB3</accession>
<keyword evidence="3" id="KW-1185">Reference proteome</keyword>
<protein>
    <submittedName>
        <fullName evidence="2">Uncharacterized protein</fullName>
    </submittedName>
</protein>
<dbReference type="RefSeq" id="WP_109457906.1">
    <property type="nucleotide sequence ID" value="NZ_QFBC01000003.1"/>
</dbReference>
<sequence length="1131" mass="120366">MGEIRGERVVFGRQDIVALHELPSAQVHDPMIVHCPLPTSSVKRVLGIVAGLVLLVVLVFAGLIGAVEAGLFDKTLSTRAKMALDSAIGPRYTAQVGSTVIRFASGPRLALEARDVNTVERDSGRHLSRTDSIRLVLDPLALFAGKLAITEIEADGIQLDAGLLPAGKPIDVSGLRVDQIPNGLETLFRQLDILRGFVDRGKTDAVRIAGLDLRLPVSNGTPLSIVLDAVEMRRDADGSLSLKGGVTIDGAPATLVAHAQNQGERTVSLSADIGGLVLTPFLLKWDAQGLPRQGLDGTLNLKLNAKRAEGEEKPSLALDLGIDKATFYSESIAQDVGKSDVSVIYDFDKNSLEFLQSTLRFGGTTVPFTAAVIDLDRLDPKSQNGFGIDLLVSDGVAAPAGTGVAPLAYGAKVTGRYVTGIKELQLERMAVSSPLGTMAGSMVVRFKGEGSPEISFGAQSPKVQTGAVKQLWPFWMAPKARTWALANIYGGTITNASIAVFIPQGRIPPGGGPLHLGETELNINFDMDDARLNVAGDIPPVRDVVAHFDLSGPRLTVGLKSGASFFPSGRSVAISGGEFVIPATYDKPLMAEIDMSVAGAADAVAELITYKPIKVLQRTGFEPTDFSGTITADVQATFGLVNAQDPPSPVWRTHMRLAGVDLGKEIAGRKIGDLDGTLDVDNQRAVLDAKGSVDKVPMDIHLVEPVDSGSTVKKERVITATVNNEQRDMLAPGLGDILSGSTKVELSRLDDDRQAVSVDLTRSVLSIPWLGWTKGSGVPAKAEFELSSDGPQVRIRDFELTGQGFGATGSLEFGKGGLVSADFARVRLTGADNYGVKVKRGKSGYDIAVSGKQADIRPVIARMRSQQSGSGDKDDTAITLRADLDSILGFNDETISNVSLTYAARGSRIDKAEFSGVTKSGQAIVVQTENGGDGSQIQVTSSDAGAVARFTDVYKRMQGGLLNLKLRAGKNSSWAGNVDIRTFRLANEQKLQSMVSTPVGNDGRSLNNAVRRDIDVSSERFQRGFARVIIQNDVVRIENGVVRGEQVGATFQGTLRDKQGNMDMTGTFMPAYGLNRLFAELPLVGVILGNGRDRGLLGITFRLQGSFAEPRLSVNPLSLIAPGVFRQIFEF</sequence>
<evidence type="ECO:0000313" key="3">
    <source>
        <dbReference type="Proteomes" id="UP000245252"/>
    </source>
</evidence>
<dbReference type="PANTHER" id="PTHR30441:SF8">
    <property type="entry name" value="DUF748 DOMAIN-CONTAINING PROTEIN"/>
    <property type="match status" value="1"/>
</dbReference>
<keyword evidence="1" id="KW-0472">Membrane</keyword>
<evidence type="ECO:0000256" key="1">
    <source>
        <dbReference type="SAM" id="Phobius"/>
    </source>
</evidence>
<evidence type="ECO:0000313" key="2">
    <source>
        <dbReference type="EMBL" id="PWE56531.1"/>
    </source>
</evidence>
<keyword evidence="1" id="KW-1133">Transmembrane helix</keyword>
<dbReference type="GO" id="GO:0005886">
    <property type="term" value="C:plasma membrane"/>
    <property type="evidence" value="ECO:0007669"/>
    <property type="project" value="TreeGrafter"/>
</dbReference>
<dbReference type="InterPro" id="IPR052894">
    <property type="entry name" value="AsmA-related"/>
</dbReference>
<feature type="transmembrane region" description="Helical" evidence="1">
    <location>
        <begin position="45"/>
        <end position="67"/>
    </location>
</feature>
<dbReference type="GO" id="GO:0090313">
    <property type="term" value="P:regulation of protein targeting to membrane"/>
    <property type="evidence" value="ECO:0007669"/>
    <property type="project" value="TreeGrafter"/>
</dbReference>
<name>A0A2U2DTB3_9HYPH</name>
<dbReference type="Proteomes" id="UP000245252">
    <property type="component" value="Unassembled WGS sequence"/>
</dbReference>
<comment type="caution">
    <text evidence="2">The sequence shown here is derived from an EMBL/GenBank/DDBJ whole genome shotgun (WGS) entry which is preliminary data.</text>
</comment>
<organism evidence="2 3">
    <name type="scientific">Metarhizobium album</name>
    <dbReference type="NCBI Taxonomy" id="2182425"/>
    <lineage>
        <taxon>Bacteria</taxon>
        <taxon>Pseudomonadati</taxon>
        <taxon>Pseudomonadota</taxon>
        <taxon>Alphaproteobacteria</taxon>
        <taxon>Hyphomicrobiales</taxon>
        <taxon>Rhizobiaceae</taxon>
        <taxon>Metarhizobium</taxon>
    </lineage>
</organism>
<dbReference type="OrthoDB" id="7161641at2"/>
<keyword evidence="1" id="KW-0812">Transmembrane</keyword>
<dbReference type="AlphaFoldDB" id="A0A2U2DTB3"/>
<gene>
    <name evidence="2" type="ORF">DEM27_09090</name>
</gene>